<dbReference type="InterPro" id="IPR006913">
    <property type="entry name" value="CENP-V/GFA"/>
</dbReference>
<dbReference type="PANTHER" id="PTHR28620">
    <property type="entry name" value="CENTROMERE PROTEIN V"/>
    <property type="match status" value="1"/>
</dbReference>
<dbReference type="EMBL" id="JASWJB010000565">
    <property type="protein sequence ID" value="KAK2589743.1"/>
    <property type="molecule type" value="Genomic_DNA"/>
</dbReference>
<dbReference type="Pfam" id="PF04828">
    <property type="entry name" value="GFA"/>
    <property type="match status" value="1"/>
</dbReference>
<dbReference type="InterPro" id="IPR052355">
    <property type="entry name" value="CENP-V-like"/>
</dbReference>
<evidence type="ECO:0000313" key="6">
    <source>
        <dbReference type="Proteomes" id="UP001251528"/>
    </source>
</evidence>
<feature type="domain" description="CENP-V/GFA" evidence="4">
    <location>
        <begin position="20"/>
        <end position="127"/>
    </location>
</feature>
<name>A0AAJ0CD87_9HYPO</name>
<sequence>MSNQPFPQPADPASSKNVWYSCHCHCGAKAFKIHHEPLVDTAPQPAPVMNCNCSICETNGYLLLYVYRTDIEHIRGWDDLKKYQFASKTRDHLFCGICGTSVGIDFLGSNRKGDLIAINVCRSSGES</sequence>
<evidence type="ECO:0000256" key="1">
    <source>
        <dbReference type="ARBA" id="ARBA00005495"/>
    </source>
</evidence>
<dbReference type="GO" id="GO:0046872">
    <property type="term" value="F:metal ion binding"/>
    <property type="evidence" value="ECO:0007669"/>
    <property type="project" value="UniProtKB-KW"/>
</dbReference>
<organism evidence="5 6">
    <name type="scientific">Conoideocrella luteorostrata</name>
    <dbReference type="NCBI Taxonomy" id="1105319"/>
    <lineage>
        <taxon>Eukaryota</taxon>
        <taxon>Fungi</taxon>
        <taxon>Dikarya</taxon>
        <taxon>Ascomycota</taxon>
        <taxon>Pezizomycotina</taxon>
        <taxon>Sordariomycetes</taxon>
        <taxon>Hypocreomycetidae</taxon>
        <taxon>Hypocreales</taxon>
        <taxon>Clavicipitaceae</taxon>
        <taxon>Conoideocrella</taxon>
    </lineage>
</organism>
<evidence type="ECO:0000256" key="3">
    <source>
        <dbReference type="ARBA" id="ARBA00022833"/>
    </source>
</evidence>
<evidence type="ECO:0000259" key="4">
    <source>
        <dbReference type="PROSITE" id="PS51891"/>
    </source>
</evidence>
<dbReference type="SUPFAM" id="SSF51316">
    <property type="entry name" value="Mss4-like"/>
    <property type="match status" value="1"/>
</dbReference>
<keyword evidence="6" id="KW-1185">Reference proteome</keyword>
<dbReference type="Gene3D" id="2.170.150.70">
    <property type="match status" value="1"/>
</dbReference>
<dbReference type="Proteomes" id="UP001251528">
    <property type="component" value="Unassembled WGS sequence"/>
</dbReference>
<dbReference type="AlphaFoldDB" id="A0AAJ0CD87"/>
<reference evidence="5" key="1">
    <citation type="submission" date="2023-06" db="EMBL/GenBank/DDBJ databases">
        <title>Conoideocrella luteorostrata (Hypocreales: Clavicipitaceae), a potential biocontrol fungus for elongate hemlock scale in United States Christmas tree production areas.</title>
        <authorList>
            <person name="Barrett H."/>
            <person name="Lovett B."/>
            <person name="Macias A.M."/>
            <person name="Stajich J.E."/>
            <person name="Kasson M.T."/>
        </authorList>
    </citation>
    <scope>NUCLEOTIDE SEQUENCE</scope>
    <source>
        <strain evidence="5">ARSEF 14590</strain>
    </source>
</reference>
<gene>
    <name evidence="5" type="ORF">QQS21_012582</name>
</gene>
<dbReference type="PANTHER" id="PTHR28620:SF1">
    <property type="entry name" value="CENP-V_GFA DOMAIN-CONTAINING PROTEIN"/>
    <property type="match status" value="1"/>
</dbReference>
<dbReference type="GO" id="GO:0016846">
    <property type="term" value="F:carbon-sulfur lyase activity"/>
    <property type="evidence" value="ECO:0007669"/>
    <property type="project" value="InterPro"/>
</dbReference>
<accession>A0AAJ0CD87</accession>
<dbReference type="InterPro" id="IPR011057">
    <property type="entry name" value="Mss4-like_sf"/>
</dbReference>
<keyword evidence="3" id="KW-0862">Zinc</keyword>
<keyword evidence="2" id="KW-0479">Metal-binding</keyword>
<protein>
    <recommendedName>
        <fullName evidence="4">CENP-V/GFA domain-containing protein</fullName>
    </recommendedName>
</protein>
<comment type="similarity">
    <text evidence="1">Belongs to the Gfa family.</text>
</comment>
<comment type="caution">
    <text evidence="5">The sequence shown here is derived from an EMBL/GenBank/DDBJ whole genome shotgun (WGS) entry which is preliminary data.</text>
</comment>
<proteinExistence type="inferred from homology"/>
<dbReference type="PROSITE" id="PS51891">
    <property type="entry name" value="CENP_V_GFA"/>
    <property type="match status" value="1"/>
</dbReference>
<evidence type="ECO:0000256" key="2">
    <source>
        <dbReference type="ARBA" id="ARBA00022723"/>
    </source>
</evidence>
<evidence type="ECO:0000313" key="5">
    <source>
        <dbReference type="EMBL" id="KAK2589743.1"/>
    </source>
</evidence>